<dbReference type="OrthoDB" id="973072at2"/>
<dbReference type="InterPro" id="IPR041662">
    <property type="entry name" value="SusD-like_2"/>
</dbReference>
<protein>
    <submittedName>
        <fullName evidence="1">Starch-binding associating with outer membrane</fullName>
    </submittedName>
</protein>
<dbReference type="Proteomes" id="UP000199513">
    <property type="component" value="Unassembled WGS sequence"/>
</dbReference>
<sequence length="516" mass="58973">MKNFKYNFIIFFFAIGLSLSSCQKFEELEKDPNRPTSVPASLIFNGILNDLYQRPWNNVSRWNQFDCVNYNYYGTQEYNWTATDLNYLTLKNVIKMEEEAKKSSGKDLNPYSALGKFFRAYFFEQMTLRAGDLPLKESLKALENTTPKYDTQKEIFLQIIQWLEGANNDLAQLIAAGDISLSGDIYYNNDLRKWQRAVNAFRLRTLIHLSKKDGDNDLRIKQDFANVVGNPAKYPLFAGMEDNLQYTYNAVFNKYPSNPDNFGFDALRYNMAATFLGNLTALKDPRTFVTSVPAAAKLKAGIKFDDFAAYVGAPSDEDLGTMSTKALNGEYSFRSRLRYYSSYTPETTIQIGFPEQCFNIAEAINRGWISGNAEEAYRRGIIASMSFFGITDGVEIPVTDQDRRELGRVKASVTDYLNQTTVKYAGNNAEGLRQILLQKYLAFFQNSGWEAFYNQRRTGIPTFFAAGPGNANSGRIPKRWQYPQSERQTNLANYTEAIQRQFDGKDDINTDLWIMK</sequence>
<evidence type="ECO:0000313" key="2">
    <source>
        <dbReference type="Proteomes" id="UP000199513"/>
    </source>
</evidence>
<dbReference type="SUPFAM" id="SSF48452">
    <property type="entry name" value="TPR-like"/>
    <property type="match status" value="1"/>
</dbReference>
<dbReference type="RefSeq" id="WP_091540888.1">
    <property type="nucleotide sequence ID" value="NZ_FONY01000006.1"/>
</dbReference>
<dbReference type="AlphaFoldDB" id="A0A1I2D2D0"/>
<accession>A0A1I2D2D0</accession>
<dbReference type="Gene3D" id="1.25.40.390">
    <property type="match status" value="1"/>
</dbReference>
<organism evidence="1 2">
    <name type="scientific">Thermoflexibacter ruber</name>
    <dbReference type="NCBI Taxonomy" id="1003"/>
    <lineage>
        <taxon>Bacteria</taxon>
        <taxon>Pseudomonadati</taxon>
        <taxon>Bacteroidota</taxon>
        <taxon>Cytophagia</taxon>
        <taxon>Cytophagales</taxon>
        <taxon>Thermoflexibacteraceae</taxon>
        <taxon>Thermoflexibacter</taxon>
    </lineage>
</organism>
<dbReference type="STRING" id="1003.SAMN04488541_100632"/>
<dbReference type="PROSITE" id="PS51257">
    <property type="entry name" value="PROKAR_LIPOPROTEIN"/>
    <property type="match status" value="1"/>
</dbReference>
<name>A0A1I2D2D0_9BACT</name>
<reference evidence="1 2" key="1">
    <citation type="submission" date="2016-10" db="EMBL/GenBank/DDBJ databases">
        <authorList>
            <person name="de Groot N.N."/>
        </authorList>
    </citation>
    <scope>NUCLEOTIDE SEQUENCE [LARGE SCALE GENOMIC DNA]</scope>
    <source>
        <strain>GEY</strain>
        <strain evidence="2">DSM 9560</strain>
    </source>
</reference>
<dbReference type="EMBL" id="FONY01000006">
    <property type="protein sequence ID" value="SFE74676.1"/>
    <property type="molecule type" value="Genomic_DNA"/>
</dbReference>
<evidence type="ECO:0000313" key="1">
    <source>
        <dbReference type="EMBL" id="SFE74676.1"/>
    </source>
</evidence>
<dbReference type="Pfam" id="PF12771">
    <property type="entry name" value="SusD-like_2"/>
    <property type="match status" value="1"/>
</dbReference>
<proteinExistence type="predicted"/>
<gene>
    <name evidence="1" type="ORF">SAMN04488541_100632</name>
</gene>
<keyword evidence="2" id="KW-1185">Reference proteome</keyword>
<dbReference type="InterPro" id="IPR011990">
    <property type="entry name" value="TPR-like_helical_dom_sf"/>
</dbReference>